<proteinExistence type="predicted"/>
<dbReference type="AlphaFoldDB" id="A0A1Q8YI69"/>
<evidence type="ECO:0000313" key="2">
    <source>
        <dbReference type="Proteomes" id="UP000185911"/>
    </source>
</evidence>
<evidence type="ECO:0000313" key="1">
    <source>
        <dbReference type="EMBL" id="OLP07764.1"/>
    </source>
</evidence>
<reference evidence="1 2" key="1">
    <citation type="submission" date="2017-01" db="EMBL/GenBank/DDBJ databases">
        <title>Genome sequence of Rhodoferax antarcticus ANT.BR, a psychrophilic purple nonsulfur bacterium from an Antarctic microbial mat.</title>
        <authorList>
            <person name="Baker J."/>
            <person name="Riester C."/>
            <person name="Skinner B."/>
            <person name="Newell A."/>
            <person name="Swingley W."/>
            <person name="Madigan M."/>
            <person name="Jung D."/>
            <person name="Asao M."/>
            <person name="Chen M."/>
            <person name="Loughlin P."/>
            <person name="Pan H."/>
            <person name="Lin S."/>
            <person name="Li N."/>
            <person name="Shaw J."/>
            <person name="Prado M."/>
            <person name="Sherman C."/>
            <person name="Li X."/>
            <person name="Tang J."/>
            <person name="Blankenship R."/>
            <person name="Zhao T."/>
            <person name="Touchman J."/>
            <person name="Sattley M."/>
        </authorList>
    </citation>
    <scope>NUCLEOTIDE SEQUENCE [LARGE SCALE GENOMIC DNA]</scope>
    <source>
        <strain evidence="1 2">ANT.BR</strain>
    </source>
</reference>
<accession>A0A1Q8YI69</accession>
<sequence length="52" mass="6022">MAWRTECVLAPSSLFLRTALFPYNLLRSRLTKPKGCWSDDVLADCRRSIHIL</sequence>
<dbReference type="EMBL" id="MSYM01000007">
    <property type="protein sequence ID" value="OLP07764.1"/>
    <property type="molecule type" value="Genomic_DNA"/>
</dbReference>
<comment type="caution">
    <text evidence="1">The sequence shown here is derived from an EMBL/GenBank/DDBJ whole genome shotgun (WGS) entry which is preliminary data.</text>
</comment>
<organism evidence="1 2">
    <name type="scientific">Rhodoferax antarcticus ANT.BR</name>
    <dbReference type="NCBI Taxonomy" id="1111071"/>
    <lineage>
        <taxon>Bacteria</taxon>
        <taxon>Pseudomonadati</taxon>
        <taxon>Pseudomonadota</taxon>
        <taxon>Betaproteobacteria</taxon>
        <taxon>Burkholderiales</taxon>
        <taxon>Comamonadaceae</taxon>
        <taxon>Rhodoferax</taxon>
    </lineage>
</organism>
<protein>
    <submittedName>
        <fullName evidence="1">Uncharacterized protein</fullName>
    </submittedName>
</protein>
<keyword evidence="2" id="KW-1185">Reference proteome</keyword>
<name>A0A1Q8YI69_9BURK</name>
<dbReference type="Proteomes" id="UP000185911">
    <property type="component" value="Unassembled WGS sequence"/>
</dbReference>
<gene>
    <name evidence="1" type="ORF">BLL52_0860</name>
</gene>